<evidence type="ECO:0000313" key="3">
    <source>
        <dbReference type="Proteomes" id="UP001208570"/>
    </source>
</evidence>
<keyword evidence="3" id="KW-1185">Reference proteome</keyword>
<comment type="caution">
    <text evidence="2">The sequence shown here is derived from an EMBL/GenBank/DDBJ whole genome shotgun (WGS) entry which is preliminary data.</text>
</comment>
<dbReference type="Proteomes" id="UP001208570">
    <property type="component" value="Unassembled WGS sequence"/>
</dbReference>
<gene>
    <name evidence="2" type="ORF">LSH36_3371g00004</name>
</gene>
<evidence type="ECO:0000313" key="2">
    <source>
        <dbReference type="EMBL" id="KAK2138309.1"/>
    </source>
</evidence>
<accession>A0AAD9MPM2</accession>
<sequence>KYFIPYVTFNSRYLIRVDTQFTDGHILLGKAFYIRTPWCSSPASNWTITKRKPNTLTATRCWFECEKHASDEWRENCMSTLENVGAQTACLFIKDLQKKVREPDICGEDGVKFDVNILATKTLIVNIQKTPDKRDIVSYDVFYTRQCCRISSLLPECHLNNETYQLTLMTNHYLKYFIPYVTFNSRYLIRVDTQFMDGHILLGKAFYIRTPWCSSPASNWTVCQDNVVDIRKALQPRYNNKEKAKHTNRHQSELYMILIAVGLFGCGIIITIVVLVANEKYHLEDLVREMVVRHWYKCYQNVIKVTKISPSSPKDGTKRIQRLFHEYS</sequence>
<proteinExistence type="predicted"/>
<keyword evidence="1" id="KW-1133">Transmembrane helix</keyword>
<name>A0AAD9MPM2_9ANNE</name>
<feature type="non-terminal residue" evidence="2">
    <location>
        <position position="1"/>
    </location>
</feature>
<dbReference type="EMBL" id="JAODUP010003363">
    <property type="protein sequence ID" value="KAK2138309.1"/>
    <property type="molecule type" value="Genomic_DNA"/>
</dbReference>
<evidence type="ECO:0000256" key="1">
    <source>
        <dbReference type="SAM" id="Phobius"/>
    </source>
</evidence>
<protein>
    <submittedName>
        <fullName evidence="2">Uncharacterized protein</fullName>
    </submittedName>
</protein>
<organism evidence="2 3">
    <name type="scientific">Paralvinella palmiformis</name>
    <dbReference type="NCBI Taxonomy" id="53620"/>
    <lineage>
        <taxon>Eukaryota</taxon>
        <taxon>Metazoa</taxon>
        <taxon>Spiralia</taxon>
        <taxon>Lophotrochozoa</taxon>
        <taxon>Annelida</taxon>
        <taxon>Polychaeta</taxon>
        <taxon>Sedentaria</taxon>
        <taxon>Canalipalpata</taxon>
        <taxon>Terebellida</taxon>
        <taxon>Terebelliformia</taxon>
        <taxon>Alvinellidae</taxon>
        <taxon>Paralvinella</taxon>
    </lineage>
</organism>
<dbReference type="AlphaFoldDB" id="A0AAD9MPM2"/>
<feature type="transmembrane region" description="Helical" evidence="1">
    <location>
        <begin position="254"/>
        <end position="278"/>
    </location>
</feature>
<reference evidence="2" key="1">
    <citation type="journal article" date="2023" name="Mol. Biol. Evol.">
        <title>Third-Generation Sequencing Reveals the Adaptive Role of the Epigenome in Three Deep-Sea Polychaetes.</title>
        <authorList>
            <person name="Perez M."/>
            <person name="Aroh O."/>
            <person name="Sun Y."/>
            <person name="Lan Y."/>
            <person name="Juniper S.K."/>
            <person name="Young C.R."/>
            <person name="Angers B."/>
            <person name="Qian P.Y."/>
        </authorList>
    </citation>
    <scope>NUCLEOTIDE SEQUENCE</scope>
    <source>
        <strain evidence="2">P08H-3</strain>
    </source>
</reference>
<keyword evidence="1" id="KW-0812">Transmembrane</keyword>
<keyword evidence="1" id="KW-0472">Membrane</keyword>